<evidence type="ECO:0000313" key="2">
    <source>
        <dbReference type="EMBL" id="GBP75978.1"/>
    </source>
</evidence>
<proteinExistence type="predicted"/>
<comment type="caution">
    <text evidence="2">The sequence shown here is derived from an EMBL/GenBank/DDBJ whole genome shotgun (WGS) entry which is preliminary data.</text>
</comment>
<feature type="region of interest" description="Disordered" evidence="1">
    <location>
        <begin position="23"/>
        <end position="46"/>
    </location>
</feature>
<dbReference type="AlphaFoldDB" id="A0A4C1YIP4"/>
<evidence type="ECO:0000313" key="3">
    <source>
        <dbReference type="Proteomes" id="UP000299102"/>
    </source>
</evidence>
<organism evidence="2 3">
    <name type="scientific">Eumeta variegata</name>
    <name type="common">Bagworm moth</name>
    <name type="synonym">Eumeta japonica</name>
    <dbReference type="NCBI Taxonomy" id="151549"/>
    <lineage>
        <taxon>Eukaryota</taxon>
        <taxon>Metazoa</taxon>
        <taxon>Ecdysozoa</taxon>
        <taxon>Arthropoda</taxon>
        <taxon>Hexapoda</taxon>
        <taxon>Insecta</taxon>
        <taxon>Pterygota</taxon>
        <taxon>Neoptera</taxon>
        <taxon>Endopterygota</taxon>
        <taxon>Lepidoptera</taxon>
        <taxon>Glossata</taxon>
        <taxon>Ditrysia</taxon>
        <taxon>Tineoidea</taxon>
        <taxon>Psychidae</taxon>
        <taxon>Oiketicinae</taxon>
        <taxon>Eumeta</taxon>
    </lineage>
</organism>
<name>A0A4C1YIP4_EUMVA</name>
<evidence type="ECO:0000256" key="1">
    <source>
        <dbReference type="SAM" id="MobiDB-lite"/>
    </source>
</evidence>
<accession>A0A4C1YIP4</accession>
<protein>
    <submittedName>
        <fullName evidence="2">Uncharacterized protein</fullName>
    </submittedName>
</protein>
<dbReference type="EMBL" id="BGZK01001270">
    <property type="protein sequence ID" value="GBP75978.1"/>
    <property type="molecule type" value="Genomic_DNA"/>
</dbReference>
<sequence length="287" mass="30458">MFRRGVPDSIQISVELTDEILIKGKDPTRSESRGGHVSASDSPPVLPLLIKRSPHLTADHSPARLRPRGPADLASSLLRRALRSPGTYSDVFNSEVGCDVRCASVTTPHRNIAEAEILTGSGVRERVNTPQNQLLANGSRNGFRRVRFPASSCMPRQLKKPEAGCCVEYASTFEGGGAAAAGRRARGGGYPLNAYVIGQRARGERPAGQRTTAGLSSTSDSSSEFCVRTREGAGEGRKEASADGGVLGACDVSHERYRVTFACAPRSPLAGEFQGGVCGPCERHANL</sequence>
<feature type="region of interest" description="Disordered" evidence="1">
    <location>
        <begin position="201"/>
        <end position="243"/>
    </location>
</feature>
<dbReference type="Proteomes" id="UP000299102">
    <property type="component" value="Unassembled WGS sequence"/>
</dbReference>
<feature type="compositionally biased region" description="Basic and acidic residues" evidence="1">
    <location>
        <begin position="23"/>
        <end position="34"/>
    </location>
</feature>
<gene>
    <name evidence="2" type="ORF">EVAR_32229_1</name>
</gene>
<keyword evidence="3" id="KW-1185">Reference proteome</keyword>
<reference evidence="2 3" key="1">
    <citation type="journal article" date="2019" name="Commun. Biol.">
        <title>The bagworm genome reveals a unique fibroin gene that provides high tensile strength.</title>
        <authorList>
            <person name="Kono N."/>
            <person name="Nakamura H."/>
            <person name="Ohtoshi R."/>
            <person name="Tomita M."/>
            <person name="Numata K."/>
            <person name="Arakawa K."/>
        </authorList>
    </citation>
    <scope>NUCLEOTIDE SEQUENCE [LARGE SCALE GENOMIC DNA]</scope>
</reference>
<feature type="compositionally biased region" description="Basic and acidic residues" evidence="1">
    <location>
        <begin position="227"/>
        <end position="241"/>
    </location>
</feature>